<organism evidence="1 2">
    <name type="scientific">Mycobacterium yunnanensis</name>
    <dbReference type="NCBI Taxonomy" id="368477"/>
    <lineage>
        <taxon>Bacteria</taxon>
        <taxon>Bacillati</taxon>
        <taxon>Actinomycetota</taxon>
        <taxon>Actinomycetes</taxon>
        <taxon>Mycobacteriales</taxon>
        <taxon>Mycobacteriaceae</taxon>
        <taxon>Mycobacterium</taxon>
    </lineage>
</organism>
<evidence type="ECO:0000313" key="2">
    <source>
        <dbReference type="Proteomes" id="UP001141629"/>
    </source>
</evidence>
<protein>
    <submittedName>
        <fullName evidence="1">Uncharacterized protein</fullName>
    </submittedName>
</protein>
<keyword evidence="2" id="KW-1185">Reference proteome</keyword>
<dbReference type="AlphaFoldDB" id="A0A9X2YU64"/>
<evidence type="ECO:0000313" key="1">
    <source>
        <dbReference type="EMBL" id="MCV7419065.1"/>
    </source>
</evidence>
<gene>
    <name evidence="1" type="ORF">H7K45_00765</name>
</gene>
<comment type="caution">
    <text evidence="1">The sequence shown here is derived from an EMBL/GenBank/DDBJ whole genome shotgun (WGS) entry which is preliminary data.</text>
</comment>
<proteinExistence type="predicted"/>
<dbReference type="Proteomes" id="UP001141629">
    <property type="component" value="Unassembled WGS sequence"/>
</dbReference>
<accession>A0A9X2YU64</accession>
<reference evidence="1" key="1">
    <citation type="submission" date="2020-07" db="EMBL/GenBank/DDBJ databases">
        <authorList>
            <person name="Pettersson B.M.F."/>
            <person name="Behra P.R.K."/>
            <person name="Ramesh M."/>
            <person name="Das S."/>
            <person name="Dasgupta S."/>
            <person name="Kirsebom L.A."/>
        </authorList>
    </citation>
    <scope>NUCLEOTIDE SEQUENCE</scope>
    <source>
        <strain evidence="1">DSM 44838</strain>
    </source>
</reference>
<dbReference type="RefSeq" id="WP_263993798.1">
    <property type="nucleotide sequence ID" value="NZ_JACKVK010000001.1"/>
</dbReference>
<name>A0A9X2YU64_9MYCO</name>
<sequence>MTAEVGAADWDVLAGYLDLLSPEEALELMTCQPASDDGFSVAQKTGS</sequence>
<dbReference type="EMBL" id="JACKVK010000001">
    <property type="protein sequence ID" value="MCV7419065.1"/>
    <property type="molecule type" value="Genomic_DNA"/>
</dbReference>
<reference evidence="1" key="2">
    <citation type="journal article" date="2022" name="BMC Genomics">
        <title>Comparative genome analysis of mycobacteria focusing on tRNA and non-coding RNA.</title>
        <authorList>
            <person name="Behra P.R.K."/>
            <person name="Pettersson B.M.F."/>
            <person name="Ramesh M."/>
            <person name="Das S."/>
            <person name="Dasgupta S."/>
            <person name="Kirsebom L.A."/>
        </authorList>
    </citation>
    <scope>NUCLEOTIDE SEQUENCE</scope>
    <source>
        <strain evidence="1">DSM 44838</strain>
    </source>
</reference>